<name>A0AAX1YCZ9_STRSL</name>
<reference evidence="2 3" key="1">
    <citation type="submission" date="2018-11" db="EMBL/GenBank/DDBJ databases">
        <title>Species Designations Belie Phenotypic and Genotypic Heterogeneity in Oral Streptococci.</title>
        <authorList>
            <person name="Velsko I."/>
        </authorList>
    </citation>
    <scope>NUCLEOTIDE SEQUENCE [LARGE SCALE GENOMIC DNA]</scope>
    <source>
        <strain evidence="2 3">BCC42</strain>
    </source>
</reference>
<dbReference type="InterPro" id="IPR000868">
    <property type="entry name" value="Isochorismatase-like_dom"/>
</dbReference>
<proteinExistence type="predicted"/>
<dbReference type="EMBL" id="RJNF01000004">
    <property type="protein sequence ID" value="RSI59234.1"/>
    <property type="molecule type" value="Genomic_DNA"/>
</dbReference>
<dbReference type="Proteomes" id="UP000273998">
    <property type="component" value="Unassembled WGS sequence"/>
</dbReference>
<gene>
    <name evidence="2" type="ORF">D8867_01935</name>
</gene>
<dbReference type="Gene3D" id="3.40.50.850">
    <property type="entry name" value="Isochorismatase-like"/>
    <property type="match status" value="1"/>
</dbReference>
<dbReference type="InterPro" id="IPR036380">
    <property type="entry name" value="Isochorismatase-like_sf"/>
</dbReference>
<evidence type="ECO:0000259" key="1">
    <source>
        <dbReference type="Pfam" id="PF00857"/>
    </source>
</evidence>
<organism evidence="2 3">
    <name type="scientific">Streptococcus salivarius</name>
    <dbReference type="NCBI Taxonomy" id="1304"/>
    <lineage>
        <taxon>Bacteria</taxon>
        <taxon>Bacillati</taxon>
        <taxon>Bacillota</taxon>
        <taxon>Bacilli</taxon>
        <taxon>Lactobacillales</taxon>
        <taxon>Streptococcaceae</taxon>
        <taxon>Streptococcus</taxon>
    </lineage>
</organism>
<protein>
    <submittedName>
        <fullName evidence="2">Isochorismatase family protein</fullName>
    </submittedName>
</protein>
<feature type="domain" description="Isochorismatase-like" evidence="1">
    <location>
        <begin position="22"/>
        <end position="152"/>
    </location>
</feature>
<evidence type="ECO:0000313" key="2">
    <source>
        <dbReference type="EMBL" id="RSI59234.1"/>
    </source>
</evidence>
<sequence length="172" mass="19277">MVFVQVALDRLDSRGSKVADYLLVIDMQSDYVAVGKAYHEELIVAVNDKIASYPSDRVIYILNRFFWERKDRKKKFATGLLLVSSRIFEKRRASCFTNPDLKDFLEGNAAKSLEFIGVDGNGCVKASILAAVKENYQVSVDLSAVGVANQKKFKKTLHKWHSVGVIVEGELS</sequence>
<dbReference type="Pfam" id="PF00857">
    <property type="entry name" value="Isochorismatase"/>
    <property type="match status" value="1"/>
</dbReference>
<accession>A0AAX1YCZ9</accession>
<evidence type="ECO:0000313" key="3">
    <source>
        <dbReference type="Proteomes" id="UP000273998"/>
    </source>
</evidence>
<dbReference type="SUPFAM" id="SSF52499">
    <property type="entry name" value="Isochorismatase-like hydrolases"/>
    <property type="match status" value="1"/>
</dbReference>
<comment type="caution">
    <text evidence="2">The sequence shown here is derived from an EMBL/GenBank/DDBJ whole genome shotgun (WGS) entry which is preliminary data.</text>
</comment>
<dbReference type="AlphaFoldDB" id="A0AAX1YCZ9"/>